<reference evidence="2" key="1">
    <citation type="submission" date="2017-11" db="EMBL/GenBank/DDBJ databases">
        <authorList>
            <person name="Chan K.G."/>
            <person name="Lee L.S."/>
        </authorList>
    </citation>
    <scope>NUCLEOTIDE SEQUENCE [LARGE SCALE GENOMIC DNA]</scope>
    <source>
        <strain evidence="2">DSM 100970</strain>
    </source>
</reference>
<accession>A0A2I7N549</accession>
<proteinExistence type="predicted"/>
<dbReference type="OrthoDB" id="5296954at2"/>
<dbReference type="RefSeq" id="WP_102950635.1">
    <property type="nucleotide sequence ID" value="NZ_CP024847.1"/>
</dbReference>
<sequence length="174" mass="20034">MRKLILAILAIGIIGCSGMDINDYRDTTPKLDLQSYLNGNIKGYGIVQDKSGNVTRRFNFSGRAFWNGDKGVFDEKIVYTNGKVESREWLFSKISESQYEATTADVIGKADIQIAGNSMNWKYVMDVKVDDSTYRLDFDDWMFLIDDKHLINRNYFKKYGITVGELTLYMEKQD</sequence>
<name>A0A2I7N549_9NEIS</name>
<protein>
    <submittedName>
        <fullName evidence="1">DUF3833 domain-containing protein</fullName>
    </submittedName>
</protein>
<evidence type="ECO:0000313" key="2">
    <source>
        <dbReference type="Proteomes" id="UP000236655"/>
    </source>
</evidence>
<evidence type="ECO:0000313" key="1">
    <source>
        <dbReference type="EMBL" id="AUR51335.1"/>
    </source>
</evidence>
<dbReference type="Pfam" id="PF12915">
    <property type="entry name" value="DUF3833"/>
    <property type="match status" value="1"/>
</dbReference>
<dbReference type="Proteomes" id="UP000236655">
    <property type="component" value="Chromosome"/>
</dbReference>
<dbReference type="EMBL" id="CP024847">
    <property type="protein sequence ID" value="AUR51335.1"/>
    <property type="molecule type" value="Genomic_DNA"/>
</dbReference>
<organism evidence="1 2">
    <name type="scientific">Aquella oligotrophica</name>
    <dbReference type="NCBI Taxonomy" id="2067065"/>
    <lineage>
        <taxon>Bacteria</taxon>
        <taxon>Pseudomonadati</taxon>
        <taxon>Pseudomonadota</taxon>
        <taxon>Betaproteobacteria</taxon>
        <taxon>Neisseriales</taxon>
        <taxon>Neisseriaceae</taxon>
        <taxon>Aquella</taxon>
    </lineage>
</organism>
<keyword evidence="2" id="KW-1185">Reference proteome</keyword>
<dbReference type="PROSITE" id="PS51257">
    <property type="entry name" value="PROKAR_LIPOPROTEIN"/>
    <property type="match status" value="1"/>
</dbReference>
<dbReference type="AlphaFoldDB" id="A0A2I7N549"/>
<dbReference type="KEGG" id="nba:CUN60_03145"/>
<gene>
    <name evidence="1" type="ORF">CUN60_03145</name>
</gene>
<dbReference type="InterPro" id="IPR024409">
    <property type="entry name" value="DUF3833"/>
</dbReference>